<dbReference type="Proteomes" id="UP000076079">
    <property type="component" value="Chromosome"/>
</dbReference>
<dbReference type="InterPro" id="IPR011042">
    <property type="entry name" value="6-blade_b-propeller_TolB-like"/>
</dbReference>
<evidence type="ECO:0000313" key="4">
    <source>
        <dbReference type="Proteomes" id="UP000076079"/>
    </source>
</evidence>
<reference evidence="4" key="2">
    <citation type="submission" date="2016-04" db="EMBL/GenBank/DDBJ databases">
        <title>First Complete Genome Sequence of a Subdivision 6 Acidobacterium.</title>
        <authorList>
            <person name="Huang S."/>
            <person name="Vieira S."/>
            <person name="Bunk B."/>
            <person name="Riedel T."/>
            <person name="Sproeer C."/>
            <person name="Overmann J."/>
        </authorList>
    </citation>
    <scope>NUCLEOTIDE SEQUENCE [LARGE SCALE GENOMIC DNA]</scope>
    <source>
        <strain evidence="4">DSM 100886 HEG_-6_39</strain>
    </source>
</reference>
<dbReference type="InterPro" id="IPR013766">
    <property type="entry name" value="Thioredoxin_domain"/>
</dbReference>
<keyword evidence="4" id="KW-1185">Reference proteome</keyword>
<dbReference type="STRING" id="1855912.LuPra_00478"/>
<dbReference type="SUPFAM" id="SSF52833">
    <property type="entry name" value="Thioredoxin-like"/>
    <property type="match status" value="1"/>
</dbReference>
<dbReference type="Gene3D" id="3.40.30.10">
    <property type="entry name" value="Glutaredoxin"/>
    <property type="match status" value="1"/>
</dbReference>
<evidence type="ECO:0000259" key="2">
    <source>
        <dbReference type="PROSITE" id="PS51352"/>
    </source>
</evidence>
<organism evidence="3 4">
    <name type="scientific">Luteitalea pratensis</name>
    <dbReference type="NCBI Taxonomy" id="1855912"/>
    <lineage>
        <taxon>Bacteria</taxon>
        <taxon>Pseudomonadati</taxon>
        <taxon>Acidobacteriota</taxon>
        <taxon>Vicinamibacteria</taxon>
        <taxon>Vicinamibacterales</taxon>
        <taxon>Vicinamibacteraceae</taxon>
        <taxon>Luteitalea</taxon>
    </lineage>
</organism>
<evidence type="ECO:0000313" key="3">
    <source>
        <dbReference type="EMBL" id="AMY07311.1"/>
    </source>
</evidence>
<dbReference type="EMBL" id="CP015136">
    <property type="protein sequence ID" value="AMY07311.1"/>
    <property type="molecule type" value="Genomic_DNA"/>
</dbReference>
<dbReference type="KEGG" id="abac:LuPra_00478"/>
<keyword evidence="1" id="KW-0677">Repeat</keyword>
<dbReference type="InterPro" id="IPR036249">
    <property type="entry name" value="Thioredoxin-like_sf"/>
</dbReference>
<dbReference type="InterPro" id="IPR001258">
    <property type="entry name" value="NHL_repeat"/>
</dbReference>
<dbReference type="PROSITE" id="PS51352">
    <property type="entry name" value="THIOREDOXIN_2"/>
    <property type="match status" value="1"/>
</dbReference>
<protein>
    <submittedName>
        <fullName evidence="3">Thiol-disulfide oxidoreductase YkuV</fullName>
        <ecNumber evidence="3">1.8.-.-</ecNumber>
    </submittedName>
</protein>
<dbReference type="Pfam" id="PF13905">
    <property type="entry name" value="Thioredoxin_8"/>
    <property type="match status" value="1"/>
</dbReference>
<dbReference type="SUPFAM" id="SSF63825">
    <property type="entry name" value="YWTD domain"/>
    <property type="match status" value="1"/>
</dbReference>
<sequence length="492" mass="52562">MDHELGPVRAPELDGAVAWLNTPAPITLAQLRGKIVLLDFWTYGCINCQHVLPDLQRLQAKFADVLVVIGIHAAKFDNERSTENIRRTLQRLGIRHPVANDAQFAIWQAYTVRAWPTQVLIDPRGYVVGTATGEGHGAQLEEVIEAVATVFADQGTLDRTPRLLSAEVTASAGALAFPGKVLADESSSRLFVADTGHHRIVEADLAGRIVRVFGDGTAGREDAVGGAARFRSPQGMALDGDTLWVADAGNHLIRRIDLSSGRVSTAAGTGRQATWQQSDGGAAVEISLNSPWDLAWDGRLLFIAMAGPHQVWVLDQQRDMVIRYAGTGAEGRHDGHIDESAFAQPSGLAMVGRELYVTDAEANIVRVVALPPQNQVRTIAGGDLFEFGDVDGVGDAARLQHPLGICAVADGLLVADTYNHRIRHLDPATGRVRRWAGSGRPGHVDGAAGTACFYEPGGLSATERHVYVADTNNHAVRVVGLASGEVQTLGIA</sequence>
<dbReference type="InterPro" id="IPR012336">
    <property type="entry name" value="Thioredoxin-like_fold"/>
</dbReference>
<dbReference type="GO" id="GO:0016491">
    <property type="term" value="F:oxidoreductase activity"/>
    <property type="evidence" value="ECO:0007669"/>
    <property type="project" value="UniProtKB-KW"/>
</dbReference>
<keyword evidence="3" id="KW-0560">Oxidoreductase</keyword>
<dbReference type="Gene3D" id="2.120.10.30">
    <property type="entry name" value="TolB, C-terminal domain"/>
    <property type="match status" value="3"/>
</dbReference>
<dbReference type="AlphaFoldDB" id="A0A143PFL8"/>
<dbReference type="RefSeq" id="WP_110169276.1">
    <property type="nucleotide sequence ID" value="NZ_CP015136.1"/>
</dbReference>
<proteinExistence type="predicted"/>
<dbReference type="PATRIC" id="fig|1813736.3.peg.501"/>
<dbReference type="Pfam" id="PF01436">
    <property type="entry name" value="NHL"/>
    <property type="match status" value="3"/>
</dbReference>
<reference evidence="3 4" key="1">
    <citation type="journal article" date="2016" name="Genome Announc.">
        <title>First Complete Genome Sequence of a Subdivision 6 Acidobacterium Strain.</title>
        <authorList>
            <person name="Huang S."/>
            <person name="Vieira S."/>
            <person name="Bunk B."/>
            <person name="Riedel T."/>
            <person name="Sproer C."/>
            <person name="Overmann J."/>
        </authorList>
    </citation>
    <scope>NUCLEOTIDE SEQUENCE [LARGE SCALE GENOMIC DNA]</scope>
    <source>
        <strain evidence="4">DSM 100886 HEG_-6_39</strain>
    </source>
</reference>
<dbReference type="PANTHER" id="PTHR46388">
    <property type="entry name" value="NHL REPEAT-CONTAINING PROTEIN 2"/>
    <property type="match status" value="1"/>
</dbReference>
<gene>
    <name evidence="3" type="primary">ykuV</name>
    <name evidence="3" type="ORF">LuPra_00478</name>
</gene>
<accession>A0A143PFL8</accession>
<feature type="domain" description="Thioredoxin" evidence="2">
    <location>
        <begin position="1"/>
        <end position="149"/>
    </location>
</feature>
<evidence type="ECO:0000256" key="1">
    <source>
        <dbReference type="ARBA" id="ARBA00022737"/>
    </source>
</evidence>
<dbReference type="OrthoDB" id="128282at2"/>
<dbReference type="PANTHER" id="PTHR46388:SF2">
    <property type="entry name" value="NHL REPEAT-CONTAINING PROTEIN 2"/>
    <property type="match status" value="1"/>
</dbReference>
<name>A0A143PFL8_LUTPR</name>
<dbReference type="EC" id="1.8.-.-" evidence="3"/>